<accession>A0A2S5KIL1</accession>
<evidence type="ECO:0000313" key="4">
    <source>
        <dbReference type="Proteomes" id="UP000238196"/>
    </source>
</evidence>
<organism evidence="3 4">
    <name type="scientific">Proteobacteria bacterium 228</name>
    <dbReference type="NCBI Taxonomy" id="2083153"/>
    <lineage>
        <taxon>Bacteria</taxon>
        <taxon>Pseudomonadati</taxon>
        <taxon>Pseudomonadota</taxon>
    </lineage>
</organism>
<gene>
    <name evidence="3" type="ORF">C4K68_26275</name>
</gene>
<dbReference type="OrthoDB" id="5294601at2"/>
<evidence type="ECO:0000313" key="3">
    <source>
        <dbReference type="EMBL" id="PPC74443.1"/>
    </source>
</evidence>
<name>A0A2S5KIL1_9PROT</name>
<evidence type="ECO:0000259" key="2">
    <source>
        <dbReference type="Pfam" id="PF00535"/>
    </source>
</evidence>
<dbReference type="SUPFAM" id="SSF53448">
    <property type="entry name" value="Nucleotide-diphospho-sugar transferases"/>
    <property type="match status" value="1"/>
</dbReference>
<protein>
    <submittedName>
        <fullName evidence="3">Glycosyltransferase family 2 protein</fullName>
    </submittedName>
</protein>
<dbReference type="EMBL" id="PRLP01000148">
    <property type="protein sequence ID" value="PPC74443.1"/>
    <property type="molecule type" value="Genomic_DNA"/>
</dbReference>
<dbReference type="AlphaFoldDB" id="A0A2S5KIL1"/>
<dbReference type="Pfam" id="PF00535">
    <property type="entry name" value="Glycos_transf_2"/>
    <property type="match status" value="1"/>
</dbReference>
<dbReference type="InterPro" id="IPR029044">
    <property type="entry name" value="Nucleotide-diphossugar_trans"/>
</dbReference>
<dbReference type="Proteomes" id="UP000238196">
    <property type="component" value="Unassembled WGS sequence"/>
</dbReference>
<dbReference type="PANTHER" id="PTHR43630:SF2">
    <property type="entry name" value="GLYCOSYLTRANSFERASE"/>
    <property type="match status" value="1"/>
</dbReference>
<reference evidence="3 4" key="1">
    <citation type="submission" date="2018-02" db="EMBL/GenBank/DDBJ databases">
        <title>novel marine gammaproteobacteria from coastal saline agro ecosystem.</title>
        <authorList>
            <person name="Krishnan R."/>
            <person name="Ramesh Kumar N."/>
        </authorList>
    </citation>
    <scope>NUCLEOTIDE SEQUENCE [LARGE SCALE GENOMIC DNA]</scope>
    <source>
        <strain evidence="3 4">228</strain>
    </source>
</reference>
<proteinExistence type="inferred from homology"/>
<sequence>MVTVAGGKSVKRRSREPLSAVIIAFNEASRIQSCLDSLEFCDEVLVLDSGSNDGTQSLCRRFGAKVVHQDWLGYGQQKRKAVELARHDWVLCLDADEQVTPELRASIEAAMQQPALAGFRMPRCNLFMGRWLRHGEGYPDYSLRLFDRRQLQWSTDEVHEKVDWVDASHGHERRVGKLKGDLLHESAESLEQYLLKQNRYTSLQADNLIARGKRISSSKLVGSPILRFLKFYLVRQGFRDGVPGLVHIAIGCFNSFIKYAKVRAEQARPKVEDVAQDDEFKI</sequence>
<evidence type="ECO:0000256" key="1">
    <source>
        <dbReference type="ARBA" id="ARBA00038494"/>
    </source>
</evidence>
<dbReference type="PANTHER" id="PTHR43630">
    <property type="entry name" value="POLY-BETA-1,6-N-ACETYL-D-GLUCOSAMINE SYNTHASE"/>
    <property type="match status" value="1"/>
</dbReference>
<comment type="similarity">
    <text evidence="1">Belongs to the glycosyltransferase 2 family. WaaE/KdtX subfamily.</text>
</comment>
<comment type="caution">
    <text evidence="3">The sequence shown here is derived from an EMBL/GenBank/DDBJ whole genome shotgun (WGS) entry which is preliminary data.</text>
</comment>
<dbReference type="CDD" id="cd02511">
    <property type="entry name" value="Beta4Glucosyltransferase"/>
    <property type="match status" value="1"/>
</dbReference>
<dbReference type="Gene3D" id="3.90.550.10">
    <property type="entry name" value="Spore Coat Polysaccharide Biosynthesis Protein SpsA, Chain A"/>
    <property type="match status" value="1"/>
</dbReference>
<feature type="domain" description="Glycosyltransferase 2-like" evidence="2">
    <location>
        <begin position="19"/>
        <end position="150"/>
    </location>
</feature>
<dbReference type="InterPro" id="IPR001173">
    <property type="entry name" value="Glyco_trans_2-like"/>
</dbReference>